<dbReference type="Proteomes" id="UP000186609">
    <property type="component" value="Chromosome"/>
</dbReference>
<dbReference type="PROSITE" id="PS51318">
    <property type="entry name" value="TAT"/>
    <property type="match status" value="1"/>
</dbReference>
<dbReference type="Gene3D" id="1.20.1420.20">
    <property type="entry name" value="M75 peptidase, HXXE motif"/>
    <property type="match status" value="1"/>
</dbReference>
<dbReference type="InterPro" id="IPR018976">
    <property type="entry name" value="Imelysin-like"/>
</dbReference>
<dbReference type="AlphaFoldDB" id="A0A1P8JZH0"/>
<dbReference type="InterPro" id="IPR006311">
    <property type="entry name" value="TAT_signal"/>
</dbReference>
<dbReference type="STRING" id="1842727.RD110_19610"/>
<evidence type="ECO:0000259" key="3">
    <source>
        <dbReference type="Pfam" id="PF09375"/>
    </source>
</evidence>
<evidence type="ECO:0000313" key="5">
    <source>
        <dbReference type="Proteomes" id="UP000186609"/>
    </source>
</evidence>
<organism evidence="4 5">
    <name type="scientific">Rhodoferax koreensis</name>
    <dbReference type="NCBI Taxonomy" id="1842727"/>
    <lineage>
        <taxon>Bacteria</taxon>
        <taxon>Pseudomonadati</taxon>
        <taxon>Pseudomonadota</taxon>
        <taxon>Betaproteobacteria</taxon>
        <taxon>Burkholderiales</taxon>
        <taxon>Comamonadaceae</taxon>
        <taxon>Rhodoferax</taxon>
    </lineage>
</organism>
<evidence type="ECO:0000313" key="4">
    <source>
        <dbReference type="EMBL" id="APW39146.1"/>
    </source>
</evidence>
<reference evidence="4 5" key="1">
    <citation type="submission" date="2017-01" db="EMBL/GenBank/DDBJ databases">
        <authorList>
            <person name="Mah S.A."/>
            <person name="Swanson W.J."/>
            <person name="Moy G.W."/>
            <person name="Vacquier V.D."/>
        </authorList>
    </citation>
    <scope>NUCLEOTIDE SEQUENCE [LARGE SCALE GENOMIC DNA]</scope>
    <source>
        <strain evidence="4 5">DCY110</strain>
    </source>
</reference>
<evidence type="ECO:0000256" key="1">
    <source>
        <dbReference type="ARBA" id="ARBA00004196"/>
    </source>
</evidence>
<dbReference type="CDD" id="cd14659">
    <property type="entry name" value="Imelysin-like_IPPA"/>
    <property type="match status" value="1"/>
</dbReference>
<comment type="subcellular location">
    <subcellularLocation>
        <location evidence="1">Cell envelope</location>
    </subcellularLocation>
</comment>
<protein>
    <recommendedName>
        <fullName evidence="3">Imelysin-like domain-containing protein</fullName>
    </recommendedName>
</protein>
<dbReference type="InterPro" id="IPR038352">
    <property type="entry name" value="Imelysin_sf"/>
</dbReference>
<feature type="domain" description="Imelysin-like" evidence="3">
    <location>
        <begin position="60"/>
        <end position="301"/>
    </location>
</feature>
<name>A0A1P8JZH0_9BURK</name>
<gene>
    <name evidence="4" type="ORF">RD110_19610</name>
</gene>
<proteinExistence type="predicted"/>
<dbReference type="InterPro" id="IPR034984">
    <property type="entry name" value="Imelysin-like_IPPA"/>
</dbReference>
<dbReference type="KEGG" id="rhy:RD110_19610"/>
<dbReference type="GO" id="GO:0030313">
    <property type="term" value="C:cell envelope"/>
    <property type="evidence" value="ECO:0007669"/>
    <property type="project" value="UniProtKB-SubCell"/>
</dbReference>
<keyword evidence="2" id="KW-0732">Signal</keyword>
<keyword evidence="5" id="KW-1185">Reference proteome</keyword>
<dbReference type="EMBL" id="CP019236">
    <property type="protein sequence ID" value="APW39146.1"/>
    <property type="molecule type" value="Genomic_DNA"/>
</dbReference>
<accession>A0A1P8JZH0</accession>
<evidence type="ECO:0000256" key="2">
    <source>
        <dbReference type="ARBA" id="ARBA00022729"/>
    </source>
</evidence>
<dbReference type="Pfam" id="PF09375">
    <property type="entry name" value="Peptidase_M75"/>
    <property type="match status" value="1"/>
</dbReference>
<sequence length="343" mass="36754">MNATTLSRRQWLALAVGVSAMAGSPLRAQSRRQRNQRVAWPFVYPADFVRNALQAHFLPAAEAFAASSAALSDQLAPGCAPLPAARERWRAALLAWERLAAVAVGPLIERRSARTVDFWPTRAAMVDAAVAAAPADLTALERIGAPAKGLPAIEYLLWQTQPDAAQCSYAALLAQECAAEAKAILAAFHDMARREWTTDTALPVLQDWIGQAVGGLEQLRWKRIGKPARGGRKTDWPRFASGTTRASWQATWNGLEDFVRGPENNEAFTGVTGLLRGRGDIDIGDELEASAERTHASVFAADPAKPASISSAQKAVAQTKSVLEDKAAAAMQIMVGFSDADGD</sequence>